<evidence type="ECO:0000313" key="3">
    <source>
        <dbReference type="Proteomes" id="UP001521785"/>
    </source>
</evidence>
<keyword evidence="3" id="KW-1185">Reference proteome</keyword>
<feature type="chain" id="PRO_5045870901" description="Secretory lipase" evidence="1">
    <location>
        <begin position="20"/>
        <end position="476"/>
    </location>
</feature>
<evidence type="ECO:0000256" key="1">
    <source>
        <dbReference type="SAM" id="SignalP"/>
    </source>
</evidence>
<evidence type="ECO:0000313" key="2">
    <source>
        <dbReference type="EMBL" id="KAL1610621.1"/>
    </source>
</evidence>
<dbReference type="EMBL" id="JAKJXO020000002">
    <property type="protein sequence ID" value="KAL1610621.1"/>
    <property type="molecule type" value="Genomic_DNA"/>
</dbReference>
<accession>A0ABR3S1R0</accession>
<gene>
    <name evidence="2" type="ORF">SLS60_002291</name>
</gene>
<dbReference type="PANTHER" id="PTHR34853:SF1">
    <property type="entry name" value="LIPASE 5"/>
    <property type="match status" value="1"/>
</dbReference>
<dbReference type="Pfam" id="PF03583">
    <property type="entry name" value="LIP"/>
    <property type="match status" value="1"/>
</dbReference>
<dbReference type="PIRSF" id="PIRSF029171">
    <property type="entry name" value="Esterase_LipA"/>
    <property type="match status" value="1"/>
</dbReference>
<proteinExistence type="predicted"/>
<dbReference type="Gene3D" id="3.40.50.1820">
    <property type="entry name" value="alpha/beta hydrolase"/>
    <property type="match status" value="2"/>
</dbReference>
<dbReference type="Proteomes" id="UP001521785">
    <property type="component" value="Unassembled WGS sequence"/>
</dbReference>
<organism evidence="2 3">
    <name type="scientific">Paraconiothyrium brasiliense</name>
    <dbReference type="NCBI Taxonomy" id="300254"/>
    <lineage>
        <taxon>Eukaryota</taxon>
        <taxon>Fungi</taxon>
        <taxon>Dikarya</taxon>
        <taxon>Ascomycota</taxon>
        <taxon>Pezizomycotina</taxon>
        <taxon>Dothideomycetes</taxon>
        <taxon>Pleosporomycetidae</taxon>
        <taxon>Pleosporales</taxon>
        <taxon>Massarineae</taxon>
        <taxon>Didymosphaeriaceae</taxon>
        <taxon>Paraconiothyrium</taxon>
    </lineage>
</organism>
<comment type="caution">
    <text evidence="2">The sequence shown here is derived from an EMBL/GenBank/DDBJ whole genome shotgun (WGS) entry which is preliminary data.</text>
</comment>
<protein>
    <recommendedName>
        <fullName evidence="4">Secretory lipase</fullName>
    </recommendedName>
</protein>
<feature type="signal peptide" evidence="1">
    <location>
        <begin position="1"/>
        <end position="19"/>
    </location>
</feature>
<dbReference type="PANTHER" id="PTHR34853">
    <property type="match status" value="1"/>
</dbReference>
<dbReference type="SUPFAM" id="SSF53474">
    <property type="entry name" value="alpha/beta-Hydrolases"/>
    <property type="match status" value="1"/>
</dbReference>
<dbReference type="InterPro" id="IPR005152">
    <property type="entry name" value="Lipase_secreted"/>
</dbReference>
<name>A0ABR3S1R0_9PLEO</name>
<evidence type="ECO:0008006" key="4">
    <source>
        <dbReference type="Google" id="ProtNLM"/>
    </source>
</evidence>
<sequence length="476" mass="51842">MVRLLDLLTHGILASCLNAQEVLEYQNNTFNSSYALSEAQSGAANISDSVAKNLEVALNVERTNWATGSVGDDHFYNPPPVNASTAPGSLLKLQEFTNTSTYTLAPNLALSRILFTSVDFNGSIVPASAYVLWPWQARTFPGSCLNVSGVPAVAWAHGTSGVFGECAPSHIRNLWYQFSAPFTLALQGYAVVAPDYAGLGVNHTAEGDPVVHQYLAHPAAANDMFYAMEAAQKAFPELSKQFVTMGHSQGGGAAWATAHRQSITPVEGHLGTVAGSPDPDNYDNIKATDGVGFAPRIARGIGSIFPSFKYSEWFEPEGVKRLHLLEELSGCNSVNDVLFPQSEGLMRLGFEENWYLRAYSNISDPSRKPISGPMLVIQGTSDPAVPADGVSKAVNETCAMYPKSQIRYASFEGASHVPVLNAAQQIWLQWIEDRFMGKDVDEGCTQEYHRPLRRVASYQKELEYYLQLAVQAYEVA</sequence>
<keyword evidence="1" id="KW-0732">Signal</keyword>
<dbReference type="InterPro" id="IPR029058">
    <property type="entry name" value="AB_hydrolase_fold"/>
</dbReference>
<reference evidence="2 3" key="1">
    <citation type="submission" date="2024-02" db="EMBL/GenBank/DDBJ databases">
        <title>De novo assembly and annotation of 12 fungi associated with fruit tree decline syndrome in Ontario, Canada.</title>
        <authorList>
            <person name="Sulman M."/>
            <person name="Ellouze W."/>
            <person name="Ilyukhin E."/>
        </authorList>
    </citation>
    <scope>NUCLEOTIDE SEQUENCE [LARGE SCALE GENOMIC DNA]</scope>
    <source>
        <strain evidence="2 3">M42-189</strain>
    </source>
</reference>